<evidence type="ECO:0000313" key="2">
    <source>
        <dbReference type="Proteomes" id="UP000254263"/>
    </source>
</evidence>
<proteinExistence type="predicted"/>
<name>A0A379DI61_9PORP</name>
<reference evidence="1 2" key="1">
    <citation type="submission" date="2018-06" db="EMBL/GenBank/DDBJ databases">
        <authorList>
            <consortium name="Pathogen Informatics"/>
            <person name="Doyle S."/>
        </authorList>
    </citation>
    <scope>NUCLEOTIDE SEQUENCE [LARGE SCALE GENOMIC DNA]</scope>
    <source>
        <strain evidence="1 2">NCTC13100</strain>
    </source>
</reference>
<dbReference type="Proteomes" id="UP000254263">
    <property type="component" value="Unassembled WGS sequence"/>
</dbReference>
<protein>
    <submittedName>
        <fullName evidence="1">Uncharacterized protein</fullName>
    </submittedName>
</protein>
<sequence>MYTRLFMNANLVKTRIDFCLLRLGEVYKR</sequence>
<accession>A0A379DI61</accession>
<gene>
    <name evidence="1" type="ORF">NCTC13100_00852</name>
</gene>
<evidence type="ECO:0000313" key="1">
    <source>
        <dbReference type="EMBL" id="SUB77713.1"/>
    </source>
</evidence>
<dbReference type="AlphaFoldDB" id="A0A379DI61"/>
<organism evidence="1 2">
    <name type="scientific">Porphyromonas macacae</name>
    <dbReference type="NCBI Taxonomy" id="28115"/>
    <lineage>
        <taxon>Bacteria</taxon>
        <taxon>Pseudomonadati</taxon>
        <taxon>Bacteroidota</taxon>
        <taxon>Bacteroidia</taxon>
        <taxon>Bacteroidales</taxon>
        <taxon>Porphyromonadaceae</taxon>
        <taxon>Porphyromonas</taxon>
    </lineage>
</organism>
<dbReference type="EMBL" id="UGTI01000001">
    <property type="protein sequence ID" value="SUB77713.1"/>
    <property type="molecule type" value="Genomic_DNA"/>
</dbReference>